<protein>
    <submittedName>
        <fullName evidence="2">Uncharacterized protein</fullName>
    </submittedName>
</protein>
<sequence>MIPSQQSYPMSGPSMAGYPSLQQSFNPVQGFPNNPASSFLPQSTSQEHSLHQGTDPNSPELFKQNIQLVQQSVLQLQEVAKRALDGIQNAYRNGRTPTQTEADLATLKQTLQMVSEQMRQTGVGGLPLLPVPDANHPPPALPTEDQMIAQTTRAVQVLYDQLKRSQDSAAVVANLLTNVDRPPAHR</sequence>
<feature type="compositionally biased region" description="Polar residues" evidence="1">
    <location>
        <begin position="20"/>
        <end position="57"/>
    </location>
</feature>
<dbReference type="EMBL" id="JACAZI010000008">
    <property type="protein sequence ID" value="KAF7354357.1"/>
    <property type="molecule type" value="Genomic_DNA"/>
</dbReference>
<evidence type="ECO:0000256" key="1">
    <source>
        <dbReference type="SAM" id="MobiDB-lite"/>
    </source>
</evidence>
<organism evidence="2 3">
    <name type="scientific">Mycena venus</name>
    <dbReference type="NCBI Taxonomy" id="2733690"/>
    <lineage>
        <taxon>Eukaryota</taxon>
        <taxon>Fungi</taxon>
        <taxon>Dikarya</taxon>
        <taxon>Basidiomycota</taxon>
        <taxon>Agaricomycotina</taxon>
        <taxon>Agaricomycetes</taxon>
        <taxon>Agaricomycetidae</taxon>
        <taxon>Agaricales</taxon>
        <taxon>Marasmiineae</taxon>
        <taxon>Mycenaceae</taxon>
        <taxon>Mycena</taxon>
    </lineage>
</organism>
<evidence type="ECO:0000313" key="3">
    <source>
        <dbReference type="Proteomes" id="UP000620124"/>
    </source>
</evidence>
<reference evidence="2" key="1">
    <citation type="submission" date="2020-05" db="EMBL/GenBank/DDBJ databases">
        <title>Mycena genomes resolve the evolution of fungal bioluminescence.</title>
        <authorList>
            <person name="Tsai I.J."/>
        </authorList>
    </citation>
    <scope>NUCLEOTIDE SEQUENCE</scope>
    <source>
        <strain evidence="2">CCC161011</strain>
    </source>
</reference>
<feature type="region of interest" description="Disordered" evidence="1">
    <location>
        <begin position="1"/>
        <end position="60"/>
    </location>
</feature>
<dbReference type="AlphaFoldDB" id="A0A8H7CZZ2"/>
<proteinExistence type="predicted"/>
<evidence type="ECO:0000313" key="2">
    <source>
        <dbReference type="EMBL" id="KAF7354357.1"/>
    </source>
</evidence>
<name>A0A8H7CZZ2_9AGAR</name>
<dbReference type="OrthoDB" id="3203574at2759"/>
<accession>A0A8H7CZZ2</accession>
<comment type="caution">
    <text evidence="2">The sequence shown here is derived from an EMBL/GenBank/DDBJ whole genome shotgun (WGS) entry which is preliminary data.</text>
</comment>
<gene>
    <name evidence="2" type="ORF">MVEN_01124300</name>
</gene>
<dbReference type="Proteomes" id="UP000620124">
    <property type="component" value="Unassembled WGS sequence"/>
</dbReference>
<keyword evidence="3" id="KW-1185">Reference proteome</keyword>